<keyword evidence="4" id="KW-1185">Reference proteome</keyword>
<evidence type="ECO:0000256" key="1">
    <source>
        <dbReference type="SAM" id="MobiDB-lite"/>
    </source>
</evidence>
<dbReference type="STRING" id="1073089.A0A1L9R6C9"/>
<reference evidence="4" key="1">
    <citation type="journal article" date="2017" name="Genome Biol.">
        <title>Comparative genomics reveals high biological diversity and specific adaptations in the industrially and medically important fungal genus Aspergillus.</title>
        <authorList>
            <person name="de Vries R.P."/>
            <person name="Riley R."/>
            <person name="Wiebenga A."/>
            <person name="Aguilar-Osorio G."/>
            <person name="Amillis S."/>
            <person name="Uchima C.A."/>
            <person name="Anderluh G."/>
            <person name="Asadollahi M."/>
            <person name="Askin M."/>
            <person name="Barry K."/>
            <person name="Battaglia E."/>
            <person name="Bayram O."/>
            <person name="Benocci T."/>
            <person name="Braus-Stromeyer S.A."/>
            <person name="Caldana C."/>
            <person name="Canovas D."/>
            <person name="Cerqueira G.C."/>
            <person name="Chen F."/>
            <person name="Chen W."/>
            <person name="Choi C."/>
            <person name="Clum A."/>
            <person name="Dos Santos R.A."/>
            <person name="Damasio A.R."/>
            <person name="Diallinas G."/>
            <person name="Emri T."/>
            <person name="Fekete E."/>
            <person name="Flipphi M."/>
            <person name="Freyberg S."/>
            <person name="Gallo A."/>
            <person name="Gournas C."/>
            <person name="Habgood R."/>
            <person name="Hainaut M."/>
            <person name="Harispe M.L."/>
            <person name="Henrissat B."/>
            <person name="Hilden K.S."/>
            <person name="Hope R."/>
            <person name="Hossain A."/>
            <person name="Karabika E."/>
            <person name="Karaffa L."/>
            <person name="Karanyi Z."/>
            <person name="Krasevec N."/>
            <person name="Kuo A."/>
            <person name="Kusch H."/>
            <person name="LaButti K."/>
            <person name="Lagendijk E.L."/>
            <person name="Lapidus A."/>
            <person name="Levasseur A."/>
            <person name="Lindquist E."/>
            <person name="Lipzen A."/>
            <person name="Logrieco A.F."/>
            <person name="MacCabe A."/>
            <person name="Maekelae M.R."/>
            <person name="Malavazi I."/>
            <person name="Melin P."/>
            <person name="Meyer V."/>
            <person name="Mielnichuk N."/>
            <person name="Miskei M."/>
            <person name="Molnar A.P."/>
            <person name="Mule G."/>
            <person name="Ngan C.Y."/>
            <person name="Orejas M."/>
            <person name="Orosz E."/>
            <person name="Ouedraogo J.P."/>
            <person name="Overkamp K.M."/>
            <person name="Park H.-S."/>
            <person name="Perrone G."/>
            <person name="Piumi F."/>
            <person name="Punt P.J."/>
            <person name="Ram A.F."/>
            <person name="Ramon A."/>
            <person name="Rauscher S."/>
            <person name="Record E."/>
            <person name="Riano-Pachon D.M."/>
            <person name="Robert V."/>
            <person name="Roehrig J."/>
            <person name="Ruller R."/>
            <person name="Salamov A."/>
            <person name="Salih N.S."/>
            <person name="Samson R.A."/>
            <person name="Sandor E."/>
            <person name="Sanguinetti M."/>
            <person name="Schuetze T."/>
            <person name="Sepcic K."/>
            <person name="Shelest E."/>
            <person name="Sherlock G."/>
            <person name="Sophianopoulou V."/>
            <person name="Squina F.M."/>
            <person name="Sun H."/>
            <person name="Susca A."/>
            <person name="Todd R.B."/>
            <person name="Tsang A."/>
            <person name="Unkles S.E."/>
            <person name="van de Wiele N."/>
            <person name="van Rossen-Uffink D."/>
            <person name="Oliveira J.V."/>
            <person name="Vesth T.C."/>
            <person name="Visser J."/>
            <person name="Yu J.-H."/>
            <person name="Zhou M."/>
            <person name="Andersen M.R."/>
            <person name="Archer D.B."/>
            <person name="Baker S.E."/>
            <person name="Benoit I."/>
            <person name="Brakhage A.A."/>
            <person name="Braus G.H."/>
            <person name="Fischer R."/>
            <person name="Frisvad J.C."/>
            <person name="Goldman G.H."/>
            <person name="Houbraken J."/>
            <person name="Oakley B."/>
            <person name="Pocsi I."/>
            <person name="Scazzocchio C."/>
            <person name="Seiboth B."/>
            <person name="vanKuyk P.A."/>
            <person name="Wortman J."/>
            <person name="Dyer P.S."/>
            <person name="Grigoriev I.V."/>
        </authorList>
    </citation>
    <scope>NUCLEOTIDE SEQUENCE [LARGE SCALE GENOMIC DNA]</scope>
    <source>
        <strain evidence="4">DTO 134E9</strain>
    </source>
</reference>
<dbReference type="AlphaFoldDB" id="A0A1L9R6C9"/>
<gene>
    <name evidence="3" type="ORF">ASPWEDRAFT_46060</name>
</gene>
<sequence>MAQGTLHKAFLIPEILENILLHTDMCTLLTSAQRVCHHWHNLITESHNLQAALFFKPTKRKFQEGSQTHSKLPHRRKPLALLLPQTTTYGTKGVCISKTQPTLRGPSQGSHIPSSRSKLETDAPPATTHKPHRNH</sequence>
<protein>
    <recommendedName>
        <fullName evidence="2">F-box domain-containing protein</fullName>
    </recommendedName>
</protein>
<evidence type="ECO:0000313" key="3">
    <source>
        <dbReference type="EMBL" id="OJJ30464.1"/>
    </source>
</evidence>
<dbReference type="RefSeq" id="XP_040684141.1">
    <property type="nucleotide sequence ID" value="XM_040836684.1"/>
</dbReference>
<accession>A0A1L9R6C9</accession>
<dbReference type="SUPFAM" id="SSF81383">
    <property type="entry name" value="F-box domain"/>
    <property type="match status" value="1"/>
</dbReference>
<proteinExistence type="predicted"/>
<dbReference type="Gene3D" id="1.20.1280.50">
    <property type="match status" value="1"/>
</dbReference>
<evidence type="ECO:0000259" key="2">
    <source>
        <dbReference type="Pfam" id="PF00646"/>
    </source>
</evidence>
<dbReference type="Pfam" id="PF00646">
    <property type="entry name" value="F-box"/>
    <property type="match status" value="1"/>
</dbReference>
<dbReference type="InterPro" id="IPR036047">
    <property type="entry name" value="F-box-like_dom_sf"/>
</dbReference>
<name>A0A1L9R6C9_ASPWE</name>
<feature type="compositionally biased region" description="Polar residues" evidence="1">
    <location>
        <begin position="97"/>
        <end position="116"/>
    </location>
</feature>
<dbReference type="OrthoDB" id="3800738at2759"/>
<evidence type="ECO:0000313" key="4">
    <source>
        <dbReference type="Proteomes" id="UP000184383"/>
    </source>
</evidence>
<dbReference type="EMBL" id="KV878217">
    <property type="protein sequence ID" value="OJJ30464.1"/>
    <property type="molecule type" value="Genomic_DNA"/>
</dbReference>
<feature type="domain" description="F-box" evidence="2">
    <location>
        <begin position="13"/>
        <end position="47"/>
    </location>
</feature>
<organism evidence="3 4">
    <name type="scientific">Aspergillus wentii DTO 134E9</name>
    <dbReference type="NCBI Taxonomy" id="1073089"/>
    <lineage>
        <taxon>Eukaryota</taxon>
        <taxon>Fungi</taxon>
        <taxon>Dikarya</taxon>
        <taxon>Ascomycota</taxon>
        <taxon>Pezizomycotina</taxon>
        <taxon>Eurotiomycetes</taxon>
        <taxon>Eurotiomycetidae</taxon>
        <taxon>Eurotiales</taxon>
        <taxon>Aspergillaceae</taxon>
        <taxon>Aspergillus</taxon>
        <taxon>Aspergillus subgen. Cremei</taxon>
    </lineage>
</organism>
<dbReference type="InterPro" id="IPR001810">
    <property type="entry name" value="F-box_dom"/>
</dbReference>
<dbReference type="GeneID" id="63752532"/>
<dbReference type="VEuPathDB" id="FungiDB:ASPWEDRAFT_46060"/>
<dbReference type="Proteomes" id="UP000184383">
    <property type="component" value="Unassembled WGS sequence"/>
</dbReference>
<feature type="region of interest" description="Disordered" evidence="1">
    <location>
        <begin position="94"/>
        <end position="135"/>
    </location>
</feature>